<gene>
    <name evidence="5" type="primary">coaE</name>
    <name evidence="7" type="ORF">SAMN05421819_3852</name>
</gene>
<dbReference type="EC" id="2.7.1.24" evidence="5 6"/>
<dbReference type="GO" id="GO:0015937">
    <property type="term" value="P:coenzyme A biosynthetic process"/>
    <property type="evidence" value="ECO:0007669"/>
    <property type="project" value="UniProtKB-UniRule"/>
</dbReference>
<keyword evidence="2 5" id="KW-0547">Nucleotide-binding</keyword>
<dbReference type="GO" id="GO:0005524">
    <property type="term" value="F:ATP binding"/>
    <property type="evidence" value="ECO:0007669"/>
    <property type="project" value="UniProtKB-UniRule"/>
</dbReference>
<evidence type="ECO:0000256" key="1">
    <source>
        <dbReference type="ARBA" id="ARBA00009018"/>
    </source>
</evidence>
<evidence type="ECO:0000256" key="6">
    <source>
        <dbReference type="NCBIfam" id="TIGR00152"/>
    </source>
</evidence>
<evidence type="ECO:0000256" key="3">
    <source>
        <dbReference type="ARBA" id="ARBA00022840"/>
    </source>
</evidence>
<dbReference type="EMBL" id="FNVA01000007">
    <property type="protein sequence ID" value="SEG61921.1"/>
    <property type="molecule type" value="Genomic_DNA"/>
</dbReference>
<protein>
    <recommendedName>
        <fullName evidence="5 6">Dephospho-CoA kinase</fullName>
        <ecNumber evidence="5 6">2.7.1.24</ecNumber>
    </recommendedName>
    <alternativeName>
        <fullName evidence="5">Dephosphocoenzyme A kinase</fullName>
    </alternativeName>
</protein>
<dbReference type="Pfam" id="PF01121">
    <property type="entry name" value="CoaE"/>
    <property type="match status" value="1"/>
</dbReference>
<dbReference type="InterPro" id="IPR001977">
    <property type="entry name" value="Depp_CoAkinase"/>
</dbReference>
<reference evidence="7 8" key="1">
    <citation type="submission" date="2016-10" db="EMBL/GenBank/DDBJ databases">
        <authorList>
            <person name="de Groot N.N."/>
        </authorList>
    </citation>
    <scope>NUCLEOTIDE SEQUENCE [LARGE SCALE GENOMIC DNA]</scope>
    <source>
        <strain evidence="7 8">DSM 22489</strain>
    </source>
</reference>
<dbReference type="UniPathway" id="UPA00241">
    <property type="reaction ID" value="UER00356"/>
</dbReference>
<evidence type="ECO:0000256" key="5">
    <source>
        <dbReference type="HAMAP-Rule" id="MF_00376"/>
    </source>
</evidence>
<feature type="binding site" evidence="5">
    <location>
        <begin position="11"/>
        <end position="16"/>
    </location>
    <ligand>
        <name>ATP</name>
        <dbReference type="ChEBI" id="CHEBI:30616"/>
    </ligand>
</feature>
<dbReference type="OrthoDB" id="9812943at2"/>
<dbReference type="RefSeq" id="WP_103934697.1">
    <property type="nucleotide sequence ID" value="NZ_FNVA01000007.1"/>
</dbReference>
<dbReference type="PROSITE" id="PS51219">
    <property type="entry name" value="DPCK"/>
    <property type="match status" value="1"/>
</dbReference>
<keyword evidence="5" id="KW-0963">Cytoplasm</keyword>
<comment type="catalytic activity">
    <reaction evidence="5">
        <text>3'-dephospho-CoA + ATP = ADP + CoA + H(+)</text>
        <dbReference type="Rhea" id="RHEA:18245"/>
        <dbReference type="ChEBI" id="CHEBI:15378"/>
        <dbReference type="ChEBI" id="CHEBI:30616"/>
        <dbReference type="ChEBI" id="CHEBI:57287"/>
        <dbReference type="ChEBI" id="CHEBI:57328"/>
        <dbReference type="ChEBI" id="CHEBI:456216"/>
        <dbReference type="EC" id="2.7.1.24"/>
    </reaction>
</comment>
<comment type="subcellular location">
    <subcellularLocation>
        <location evidence="5">Cytoplasm</location>
    </subcellularLocation>
</comment>
<dbReference type="PANTHER" id="PTHR10695">
    <property type="entry name" value="DEPHOSPHO-COA KINASE-RELATED"/>
    <property type="match status" value="1"/>
</dbReference>
<dbReference type="GO" id="GO:0005737">
    <property type="term" value="C:cytoplasm"/>
    <property type="evidence" value="ECO:0007669"/>
    <property type="project" value="UniProtKB-SubCell"/>
</dbReference>
<dbReference type="InterPro" id="IPR027417">
    <property type="entry name" value="P-loop_NTPase"/>
</dbReference>
<dbReference type="AlphaFoldDB" id="A0A1H6BMJ7"/>
<organism evidence="7 8">
    <name type="scientific">Bryocella elongata</name>
    <dbReference type="NCBI Taxonomy" id="863522"/>
    <lineage>
        <taxon>Bacteria</taxon>
        <taxon>Pseudomonadati</taxon>
        <taxon>Acidobacteriota</taxon>
        <taxon>Terriglobia</taxon>
        <taxon>Terriglobales</taxon>
        <taxon>Acidobacteriaceae</taxon>
        <taxon>Bryocella</taxon>
    </lineage>
</organism>
<comment type="similarity">
    <text evidence="1 5">Belongs to the CoaE family.</text>
</comment>
<comment type="pathway">
    <text evidence="5">Cofactor biosynthesis; coenzyme A biosynthesis; CoA from (R)-pantothenate: step 5/5.</text>
</comment>
<keyword evidence="5 7" id="KW-0418">Kinase</keyword>
<sequence>MLRVGLTGEMGSGKSTVARLLAEHGAVVLSSDEMGRTMMQPGQPVYAAIVASFGPGVVQPDGSLDRRELARLAFDPAHPRVEELNAIVHPAVIGEQARQIEGLQRTNPNALVVVESALIFSARDGATPWRDRFDAIVLVTAPEAVKIARFVRRSSAGRDLTPAERAMLEADARARLAKQAITPEQRAHCLVLENSGALPSLEARVNELWLTLQSLGNQKL</sequence>
<accession>A0A1H6BMJ7</accession>
<dbReference type="NCBIfam" id="TIGR00152">
    <property type="entry name" value="dephospho-CoA kinase"/>
    <property type="match status" value="1"/>
</dbReference>
<comment type="function">
    <text evidence="5">Catalyzes the phosphorylation of the 3'-hydroxyl group of dephosphocoenzyme A to form coenzyme A.</text>
</comment>
<dbReference type="SUPFAM" id="SSF52540">
    <property type="entry name" value="P-loop containing nucleoside triphosphate hydrolases"/>
    <property type="match status" value="1"/>
</dbReference>
<evidence type="ECO:0000313" key="8">
    <source>
        <dbReference type="Proteomes" id="UP000236728"/>
    </source>
</evidence>
<dbReference type="PANTHER" id="PTHR10695:SF46">
    <property type="entry name" value="BIFUNCTIONAL COENZYME A SYNTHASE-RELATED"/>
    <property type="match status" value="1"/>
</dbReference>
<evidence type="ECO:0000313" key="7">
    <source>
        <dbReference type="EMBL" id="SEG61921.1"/>
    </source>
</evidence>
<dbReference type="CDD" id="cd02022">
    <property type="entry name" value="DPCK"/>
    <property type="match status" value="1"/>
</dbReference>
<dbReference type="HAMAP" id="MF_00376">
    <property type="entry name" value="Dephospho_CoA_kinase"/>
    <property type="match status" value="1"/>
</dbReference>
<dbReference type="Gene3D" id="3.40.50.300">
    <property type="entry name" value="P-loop containing nucleotide triphosphate hydrolases"/>
    <property type="match status" value="1"/>
</dbReference>
<dbReference type="GO" id="GO:0004140">
    <property type="term" value="F:dephospho-CoA kinase activity"/>
    <property type="evidence" value="ECO:0007669"/>
    <property type="project" value="UniProtKB-UniRule"/>
</dbReference>
<name>A0A1H6BMJ7_9BACT</name>
<keyword evidence="5" id="KW-0808">Transferase</keyword>
<keyword evidence="3 5" id="KW-0067">ATP-binding</keyword>
<evidence type="ECO:0000256" key="4">
    <source>
        <dbReference type="ARBA" id="ARBA00022993"/>
    </source>
</evidence>
<keyword evidence="4 5" id="KW-0173">Coenzyme A biosynthesis</keyword>
<keyword evidence="8" id="KW-1185">Reference proteome</keyword>
<dbReference type="Proteomes" id="UP000236728">
    <property type="component" value="Unassembled WGS sequence"/>
</dbReference>
<proteinExistence type="inferred from homology"/>
<evidence type="ECO:0000256" key="2">
    <source>
        <dbReference type="ARBA" id="ARBA00022741"/>
    </source>
</evidence>